<dbReference type="SMART" id="SM00248">
    <property type="entry name" value="ANK"/>
    <property type="match status" value="2"/>
</dbReference>
<dbReference type="Gene3D" id="1.25.40.20">
    <property type="entry name" value="Ankyrin repeat-containing domain"/>
    <property type="match status" value="1"/>
</dbReference>
<evidence type="ECO:0000256" key="2">
    <source>
        <dbReference type="ARBA" id="ARBA00023043"/>
    </source>
</evidence>
<organism evidence="6">
    <name type="scientific">Echinostoma caproni</name>
    <dbReference type="NCBI Taxonomy" id="27848"/>
    <lineage>
        <taxon>Eukaryota</taxon>
        <taxon>Metazoa</taxon>
        <taxon>Spiralia</taxon>
        <taxon>Lophotrochozoa</taxon>
        <taxon>Platyhelminthes</taxon>
        <taxon>Trematoda</taxon>
        <taxon>Digenea</taxon>
        <taxon>Plagiorchiida</taxon>
        <taxon>Echinostomata</taxon>
        <taxon>Echinostomatoidea</taxon>
        <taxon>Echinostomatidae</taxon>
        <taxon>Echinostoma</taxon>
    </lineage>
</organism>
<dbReference type="SUPFAM" id="SSF48403">
    <property type="entry name" value="Ankyrin repeat"/>
    <property type="match status" value="1"/>
</dbReference>
<dbReference type="EMBL" id="UZAN01053875">
    <property type="protein sequence ID" value="VDP90176.1"/>
    <property type="molecule type" value="Genomic_DNA"/>
</dbReference>
<protein>
    <submittedName>
        <fullName evidence="6">ANK_REP_REGION domain-containing protein</fullName>
    </submittedName>
</protein>
<keyword evidence="2 3" id="KW-0040">ANK repeat</keyword>
<evidence type="ECO:0000313" key="4">
    <source>
        <dbReference type="EMBL" id="VDP90176.1"/>
    </source>
</evidence>
<dbReference type="Pfam" id="PF12796">
    <property type="entry name" value="Ank_2"/>
    <property type="match status" value="1"/>
</dbReference>
<dbReference type="Proteomes" id="UP000272942">
    <property type="component" value="Unassembled WGS sequence"/>
</dbReference>
<accession>A0A183B120</accession>
<feature type="repeat" description="ANK" evidence="3">
    <location>
        <begin position="122"/>
        <end position="154"/>
    </location>
</feature>
<dbReference type="PANTHER" id="PTHR24173">
    <property type="entry name" value="ANKYRIN REPEAT CONTAINING"/>
    <property type="match status" value="1"/>
</dbReference>
<dbReference type="OrthoDB" id="6261352at2759"/>
<reference evidence="6" key="1">
    <citation type="submission" date="2016-06" db="UniProtKB">
        <authorList>
            <consortium name="WormBaseParasite"/>
        </authorList>
    </citation>
    <scope>IDENTIFICATION</scope>
</reference>
<keyword evidence="1" id="KW-0677">Repeat</keyword>
<dbReference type="PANTHER" id="PTHR24173:SF74">
    <property type="entry name" value="ANKYRIN REPEAT DOMAIN-CONTAINING PROTEIN 16"/>
    <property type="match status" value="1"/>
</dbReference>
<gene>
    <name evidence="4" type="ORF">ECPE_LOCUS12904</name>
</gene>
<dbReference type="PROSITE" id="PS50297">
    <property type="entry name" value="ANK_REP_REGION"/>
    <property type="match status" value="1"/>
</dbReference>
<dbReference type="WBParaSite" id="ECPE_0001294301-mRNA-1">
    <property type="protein sequence ID" value="ECPE_0001294301-mRNA-1"/>
    <property type="gene ID" value="ECPE_0001294301"/>
</dbReference>
<dbReference type="AlphaFoldDB" id="A0A183B120"/>
<sequence length="163" mass="17576">MATASIQTRARCSIDSGLPADSAFGQEDMEPDDVVTDIGHLTLNESVAPDGTSPKKPTDLEAALTAGRLDLADYFWRAHHTHNRGQPLIAYDLMKAAIQSRQLPVIRFLTERNVSVNCTDRNGETPLHQAAQTGCLDIVEYLATAGAQIDAVDCVSQLQGTGR</sequence>
<reference evidence="4 5" key="2">
    <citation type="submission" date="2018-11" db="EMBL/GenBank/DDBJ databases">
        <authorList>
            <consortium name="Pathogen Informatics"/>
        </authorList>
    </citation>
    <scope>NUCLEOTIDE SEQUENCE [LARGE SCALE GENOMIC DNA]</scope>
    <source>
        <strain evidence="4 5">Egypt</strain>
    </source>
</reference>
<proteinExistence type="predicted"/>
<dbReference type="PROSITE" id="PS50088">
    <property type="entry name" value="ANK_REPEAT"/>
    <property type="match status" value="1"/>
</dbReference>
<dbReference type="InterPro" id="IPR036770">
    <property type="entry name" value="Ankyrin_rpt-contain_sf"/>
</dbReference>
<keyword evidence="5" id="KW-1185">Reference proteome</keyword>
<dbReference type="InterPro" id="IPR002110">
    <property type="entry name" value="Ankyrin_rpt"/>
</dbReference>
<evidence type="ECO:0000313" key="5">
    <source>
        <dbReference type="Proteomes" id="UP000272942"/>
    </source>
</evidence>
<evidence type="ECO:0000313" key="6">
    <source>
        <dbReference type="WBParaSite" id="ECPE_0001294301-mRNA-1"/>
    </source>
</evidence>
<name>A0A183B120_9TREM</name>
<evidence type="ECO:0000256" key="1">
    <source>
        <dbReference type="ARBA" id="ARBA00022737"/>
    </source>
</evidence>
<evidence type="ECO:0000256" key="3">
    <source>
        <dbReference type="PROSITE-ProRule" id="PRU00023"/>
    </source>
</evidence>